<feature type="compositionally biased region" description="Basic residues" evidence="1">
    <location>
        <begin position="277"/>
        <end position="287"/>
    </location>
</feature>
<accession>A0A5J4NB58</accession>
<feature type="compositionally biased region" description="Basic and acidic residues" evidence="1">
    <location>
        <begin position="105"/>
        <end position="115"/>
    </location>
</feature>
<proteinExistence type="predicted"/>
<feature type="compositionally biased region" description="Low complexity" evidence="1">
    <location>
        <begin position="168"/>
        <end position="181"/>
    </location>
</feature>
<sequence length="287" mass="31749">VPYSLCVCLTTELRCTLSESLAEYKPHYRTSIPALSDRVREPGVGHIRQTKPFESSSDSVIEASDEDLLSVVNVIRQQKPTLPESASGVPRLDSHSRSQSGKTLSRKDSTRRHSELYSSNTKRRFSPNPLTRSLARSHSGLCHRSDEAHSDGGPSSAARRARDSITRTSASGASANGATNGLKRKRKVLRSMSTIVSPRHIRLRRTSRPRVKSTDTLENHAEQLLDLLTMSRKACAFEMDQMRSDLIRIENLIPRVTRSLDNASSSCCSDSLSPTGNRKKSGVTHKL</sequence>
<name>A0A5J4NB58_9TREM</name>
<dbReference type="EMBL" id="QNGE01004588">
    <property type="protein sequence ID" value="KAA3672737.1"/>
    <property type="molecule type" value="Genomic_DNA"/>
</dbReference>
<feature type="compositionally biased region" description="Low complexity" evidence="1">
    <location>
        <begin position="261"/>
        <end position="273"/>
    </location>
</feature>
<feature type="non-terminal residue" evidence="2">
    <location>
        <position position="1"/>
    </location>
</feature>
<feature type="region of interest" description="Disordered" evidence="1">
    <location>
        <begin position="261"/>
        <end position="287"/>
    </location>
</feature>
<organism evidence="2 3">
    <name type="scientific">Paragonimus westermani</name>
    <dbReference type="NCBI Taxonomy" id="34504"/>
    <lineage>
        <taxon>Eukaryota</taxon>
        <taxon>Metazoa</taxon>
        <taxon>Spiralia</taxon>
        <taxon>Lophotrochozoa</taxon>
        <taxon>Platyhelminthes</taxon>
        <taxon>Trematoda</taxon>
        <taxon>Digenea</taxon>
        <taxon>Plagiorchiida</taxon>
        <taxon>Troglotremata</taxon>
        <taxon>Troglotrematidae</taxon>
        <taxon>Paragonimus</taxon>
    </lineage>
</organism>
<keyword evidence="3" id="KW-1185">Reference proteome</keyword>
<evidence type="ECO:0000313" key="2">
    <source>
        <dbReference type="EMBL" id="KAA3672737.1"/>
    </source>
</evidence>
<reference evidence="2 3" key="1">
    <citation type="journal article" date="2019" name="Gigascience">
        <title>Whole-genome sequence of the oriental lung fluke Paragonimus westermani.</title>
        <authorList>
            <person name="Oey H."/>
            <person name="Zakrzewski M."/>
            <person name="Narain K."/>
            <person name="Devi K.R."/>
            <person name="Agatsuma T."/>
            <person name="Nawaratna S."/>
            <person name="Gobert G.N."/>
            <person name="Jones M.K."/>
            <person name="Ragan M.A."/>
            <person name="McManus D.P."/>
            <person name="Krause L."/>
        </authorList>
    </citation>
    <scope>NUCLEOTIDE SEQUENCE [LARGE SCALE GENOMIC DNA]</scope>
    <source>
        <strain evidence="2 3">IND2009</strain>
    </source>
</reference>
<feature type="non-terminal residue" evidence="2">
    <location>
        <position position="287"/>
    </location>
</feature>
<protein>
    <submittedName>
        <fullName evidence="2">Uncharacterized protein</fullName>
    </submittedName>
</protein>
<dbReference type="AlphaFoldDB" id="A0A5J4NB58"/>
<dbReference type="Proteomes" id="UP000324629">
    <property type="component" value="Unassembled WGS sequence"/>
</dbReference>
<evidence type="ECO:0000313" key="3">
    <source>
        <dbReference type="Proteomes" id="UP000324629"/>
    </source>
</evidence>
<comment type="caution">
    <text evidence="2">The sequence shown here is derived from an EMBL/GenBank/DDBJ whole genome shotgun (WGS) entry which is preliminary data.</text>
</comment>
<gene>
    <name evidence="2" type="ORF">DEA37_0005332</name>
</gene>
<feature type="region of interest" description="Disordered" evidence="1">
    <location>
        <begin position="80"/>
        <end position="188"/>
    </location>
</feature>
<evidence type="ECO:0000256" key="1">
    <source>
        <dbReference type="SAM" id="MobiDB-lite"/>
    </source>
</evidence>